<dbReference type="Gene3D" id="3.40.50.150">
    <property type="entry name" value="Vaccinia Virus protein VP39"/>
    <property type="match status" value="1"/>
</dbReference>
<comment type="subcellular location">
    <subcellularLocation>
        <location evidence="2 9">Cytoplasm</location>
    </subcellularLocation>
</comment>
<dbReference type="PANTHER" id="PTHR10259:SF11">
    <property type="entry name" value="THIOPURINE S-METHYLTRANSFERASE"/>
    <property type="match status" value="1"/>
</dbReference>
<keyword evidence="11" id="KW-1185">Reference proteome</keyword>
<dbReference type="InterPro" id="IPR025835">
    <property type="entry name" value="Thiopurine_S-MeTrfase"/>
</dbReference>
<feature type="binding site" evidence="9">
    <location>
        <position position="66"/>
    </location>
    <ligand>
        <name>S-adenosyl-L-methionine</name>
        <dbReference type="ChEBI" id="CHEBI:59789"/>
    </ligand>
</feature>
<evidence type="ECO:0000256" key="9">
    <source>
        <dbReference type="HAMAP-Rule" id="MF_00812"/>
    </source>
</evidence>
<dbReference type="SUPFAM" id="SSF53335">
    <property type="entry name" value="S-adenosyl-L-methionine-dependent methyltransferases"/>
    <property type="match status" value="1"/>
</dbReference>
<dbReference type="GO" id="GO:0005737">
    <property type="term" value="C:cytoplasm"/>
    <property type="evidence" value="ECO:0007669"/>
    <property type="project" value="UniProtKB-SubCell"/>
</dbReference>
<accession>A0A3A8EN00</accession>
<dbReference type="HAMAP" id="MF_00812">
    <property type="entry name" value="Thiopur_methtran"/>
    <property type="match status" value="1"/>
</dbReference>
<dbReference type="RefSeq" id="WP_120368730.1">
    <property type="nucleotide sequence ID" value="NZ_RAXU01000001.1"/>
</dbReference>
<comment type="caution">
    <text evidence="10">The sequence shown here is derived from an EMBL/GenBank/DDBJ whole genome shotgun (WGS) entry which is preliminary data.</text>
</comment>
<dbReference type="GO" id="GO:0032259">
    <property type="term" value="P:methylation"/>
    <property type="evidence" value="ECO:0007669"/>
    <property type="project" value="UniProtKB-KW"/>
</dbReference>
<protein>
    <recommendedName>
        <fullName evidence="4 9">Thiopurine S-methyltransferase</fullName>
        <ecNumber evidence="4 9">2.1.1.67</ecNumber>
    </recommendedName>
    <alternativeName>
        <fullName evidence="9">Thiopurine methyltransferase</fullName>
    </alternativeName>
</protein>
<dbReference type="PROSITE" id="PS51585">
    <property type="entry name" value="SAM_MT_TPMT"/>
    <property type="match status" value="1"/>
</dbReference>
<keyword evidence="5 9" id="KW-0963">Cytoplasm</keyword>
<evidence type="ECO:0000256" key="7">
    <source>
        <dbReference type="ARBA" id="ARBA00022679"/>
    </source>
</evidence>
<dbReference type="InterPro" id="IPR008854">
    <property type="entry name" value="TPMT"/>
</dbReference>
<keyword evidence="6 9" id="KW-0489">Methyltransferase</keyword>
<dbReference type="AlphaFoldDB" id="A0A3A8EN00"/>
<comment type="catalytic activity">
    <reaction evidence="1 9">
        <text>S-adenosyl-L-methionine + a thiopurine = S-adenosyl-L-homocysteine + a thiopurine S-methylether.</text>
        <dbReference type="EC" id="2.1.1.67"/>
    </reaction>
</comment>
<evidence type="ECO:0000256" key="8">
    <source>
        <dbReference type="ARBA" id="ARBA00022691"/>
    </source>
</evidence>
<evidence type="ECO:0000313" key="11">
    <source>
        <dbReference type="Proteomes" id="UP000269001"/>
    </source>
</evidence>
<reference evidence="10 11" key="1">
    <citation type="submission" date="2018-09" db="EMBL/GenBank/DDBJ databases">
        <title>The draft genome of Acinetobacter spp. strains.</title>
        <authorList>
            <person name="Qin J."/>
            <person name="Feng Y."/>
            <person name="Zong Z."/>
        </authorList>
    </citation>
    <scope>NUCLEOTIDE SEQUENCE [LARGE SCALE GENOMIC DNA]</scope>
    <source>
        <strain evidence="10 11">WCHAc060096</strain>
    </source>
</reference>
<evidence type="ECO:0000256" key="1">
    <source>
        <dbReference type="ARBA" id="ARBA00000903"/>
    </source>
</evidence>
<keyword evidence="7 9" id="KW-0808">Transferase</keyword>
<dbReference type="Proteomes" id="UP000269001">
    <property type="component" value="Unassembled WGS sequence"/>
</dbReference>
<feature type="binding site" evidence="9">
    <location>
        <position position="45"/>
    </location>
    <ligand>
        <name>S-adenosyl-L-methionine</name>
        <dbReference type="ChEBI" id="CHEBI:59789"/>
    </ligand>
</feature>
<dbReference type="EC" id="2.1.1.67" evidence="4 9"/>
<dbReference type="GO" id="GO:0008119">
    <property type="term" value="F:thiopurine S-methyltransferase activity"/>
    <property type="evidence" value="ECO:0007669"/>
    <property type="project" value="UniProtKB-UniRule"/>
</dbReference>
<dbReference type="GO" id="GO:0010038">
    <property type="term" value="P:response to metal ion"/>
    <property type="evidence" value="ECO:0007669"/>
    <property type="project" value="InterPro"/>
</dbReference>
<dbReference type="PIRSF" id="PIRSF023956">
    <property type="entry name" value="Thiopurine_S-methyltransferase"/>
    <property type="match status" value="1"/>
</dbReference>
<evidence type="ECO:0000256" key="5">
    <source>
        <dbReference type="ARBA" id="ARBA00022490"/>
    </source>
</evidence>
<feature type="binding site" evidence="9">
    <location>
        <position position="10"/>
    </location>
    <ligand>
        <name>S-adenosyl-L-methionine</name>
        <dbReference type="ChEBI" id="CHEBI:59789"/>
    </ligand>
</feature>
<dbReference type="EMBL" id="RAXU01000001">
    <property type="protein sequence ID" value="RKG36262.1"/>
    <property type="molecule type" value="Genomic_DNA"/>
</dbReference>
<gene>
    <name evidence="10" type="primary">tmpT</name>
    <name evidence="9" type="synonym">tpm</name>
    <name evidence="10" type="ORF">D7V21_01330</name>
</gene>
<proteinExistence type="inferred from homology"/>
<evidence type="ECO:0000313" key="10">
    <source>
        <dbReference type="EMBL" id="RKG36262.1"/>
    </source>
</evidence>
<sequence>MQHEFWHQRWQENRIGFHQFRPSPLLVEYFNCLELHANARVFVPLSGKTLDISWLIQQGFRVVAVELSQIAVTALIEQLTTNFNFDFKISEENNLIHYSHPKIDIFVGDFFDLTQKQLGQIDAIYDRAALIALPKEMRQRYTQHLIHISQAAPQFLISYEYDQNSFEGPPFSVEPTEIEHLYDHDYDIKCLKEQYVDAQQNKGDNPLSKVWRLNPKK</sequence>
<evidence type="ECO:0000256" key="3">
    <source>
        <dbReference type="ARBA" id="ARBA00008145"/>
    </source>
</evidence>
<dbReference type="FunFam" id="3.40.50.150:FF:000101">
    <property type="entry name" value="Thiopurine S-methyltransferase"/>
    <property type="match status" value="1"/>
</dbReference>
<keyword evidence="8 9" id="KW-0949">S-adenosyl-L-methionine</keyword>
<dbReference type="Pfam" id="PF05724">
    <property type="entry name" value="TPMT"/>
    <property type="match status" value="1"/>
</dbReference>
<dbReference type="PANTHER" id="PTHR10259">
    <property type="entry name" value="THIOPURINE S-METHYLTRANSFERASE"/>
    <property type="match status" value="1"/>
</dbReference>
<evidence type="ECO:0000256" key="6">
    <source>
        <dbReference type="ARBA" id="ARBA00022603"/>
    </source>
</evidence>
<comment type="similarity">
    <text evidence="3 9">Belongs to the class I-like SAM-binding methyltransferase superfamily. TPMT family.</text>
</comment>
<dbReference type="NCBIfam" id="NF009732">
    <property type="entry name" value="PRK13255.1"/>
    <property type="match status" value="1"/>
</dbReference>
<dbReference type="NCBIfam" id="TIGR03840">
    <property type="entry name" value="TMPT_Se_Te"/>
    <property type="match status" value="1"/>
</dbReference>
<dbReference type="InterPro" id="IPR029063">
    <property type="entry name" value="SAM-dependent_MTases_sf"/>
</dbReference>
<feature type="binding site" evidence="9">
    <location>
        <position position="127"/>
    </location>
    <ligand>
        <name>S-adenosyl-L-methionine</name>
        <dbReference type="ChEBI" id="CHEBI:59789"/>
    </ligand>
</feature>
<dbReference type="InterPro" id="IPR022474">
    <property type="entry name" value="Thiopur_S-MeTfrase_Se/Te_detox"/>
</dbReference>
<organism evidence="10 11">
    <name type="scientific">Acinetobacter guerrae</name>
    <dbReference type="NCBI Taxonomy" id="1843371"/>
    <lineage>
        <taxon>Bacteria</taxon>
        <taxon>Pseudomonadati</taxon>
        <taxon>Pseudomonadota</taxon>
        <taxon>Gammaproteobacteria</taxon>
        <taxon>Moraxellales</taxon>
        <taxon>Moraxellaceae</taxon>
        <taxon>Acinetobacter</taxon>
    </lineage>
</organism>
<evidence type="ECO:0000256" key="4">
    <source>
        <dbReference type="ARBA" id="ARBA00011905"/>
    </source>
</evidence>
<evidence type="ECO:0000256" key="2">
    <source>
        <dbReference type="ARBA" id="ARBA00004496"/>
    </source>
</evidence>
<name>A0A3A8EN00_9GAMM</name>